<name>A0ABP9VHW9_9DEIO</name>
<comment type="subcellular location">
    <subcellularLocation>
        <location evidence="1">Cytoplasm</location>
    </subcellularLocation>
</comment>
<keyword evidence="6" id="KW-1185">Reference proteome</keyword>
<dbReference type="PROSITE" id="PS51898">
    <property type="entry name" value="TYR_RECOMBINASE"/>
    <property type="match status" value="1"/>
</dbReference>
<dbReference type="Proteomes" id="UP001458946">
    <property type="component" value="Unassembled WGS sequence"/>
</dbReference>
<accession>A0ABP9VHW9</accession>
<proteinExistence type="predicted"/>
<gene>
    <name evidence="5" type="primary">xerC_12</name>
    <name evidence="5" type="ORF">Dxin01_04126</name>
</gene>
<feature type="domain" description="Tyr recombinase" evidence="4">
    <location>
        <begin position="49"/>
        <end position="224"/>
    </location>
</feature>
<organism evidence="5 6">
    <name type="scientific">Deinococcus xinjiangensis</name>
    <dbReference type="NCBI Taxonomy" id="457454"/>
    <lineage>
        <taxon>Bacteria</taxon>
        <taxon>Thermotogati</taxon>
        <taxon>Deinococcota</taxon>
        <taxon>Deinococci</taxon>
        <taxon>Deinococcales</taxon>
        <taxon>Deinococcaceae</taxon>
        <taxon>Deinococcus</taxon>
    </lineage>
</organism>
<keyword evidence="3" id="KW-0233">DNA recombination</keyword>
<sequence length="234" mass="26766">MSAQKAKSEIVAQLVRLARKERLSYDEFAYVCQQARRKLKLEKPKRERRLPQLLTAEELNRFFKAVRDGGQVQHEIMLKLLLFTAVRVGELVNIKVTDVDLPACKIFIDQGKGHKDRYLLFPQAFALVLRAHLAAHPKNRSLFETQRCGPYTVRRVQQIVQGYRVQAGLGDAVHPHLFRHQMLTFLTGEKLSDAQIQLLSGHASKKSLEVYQHLSLEAVDSAYQQAVKRLELGT</sequence>
<dbReference type="PANTHER" id="PTHR30349">
    <property type="entry name" value="PHAGE INTEGRASE-RELATED"/>
    <property type="match status" value="1"/>
</dbReference>
<comment type="caution">
    <text evidence="5">The sequence shown here is derived from an EMBL/GenBank/DDBJ whole genome shotgun (WGS) entry which is preliminary data.</text>
</comment>
<evidence type="ECO:0000313" key="6">
    <source>
        <dbReference type="Proteomes" id="UP001458946"/>
    </source>
</evidence>
<evidence type="ECO:0000256" key="3">
    <source>
        <dbReference type="ARBA" id="ARBA00023172"/>
    </source>
</evidence>
<evidence type="ECO:0000313" key="5">
    <source>
        <dbReference type="EMBL" id="GAA5504356.1"/>
    </source>
</evidence>
<dbReference type="InterPro" id="IPR011010">
    <property type="entry name" value="DNA_brk_join_enz"/>
</dbReference>
<reference evidence="5 6" key="1">
    <citation type="submission" date="2024-02" db="EMBL/GenBank/DDBJ databases">
        <title>Deinococcus xinjiangensis NBRC 107630.</title>
        <authorList>
            <person name="Ichikawa N."/>
            <person name="Katano-Makiyama Y."/>
            <person name="Hidaka K."/>
        </authorList>
    </citation>
    <scope>NUCLEOTIDE SEQUENCE [LARGE SCALE GENOMIC DNA]</scope>
    <source>
        <strain evidence="5 6">NBRC 107630</strain>
    </source>
</reference>
<dbReference type="InterPro" id="IPR013762">
    <property type="entry name" value="Integrase-like_cat_sf"/>
</dbReference>
<dbReference type="PANTHER" id="PTHR30349:SF77">
    <property type="entry name" value="TYROSINE RECOMBINASE XERC"/>
    <property type="match status" value="1"/>
</dbReference>
<dbReference type="Gene3D" id="1.10.443.10">
    <property type="entry name" value="Intergrase catalytic core"/>
    <property type="match status" value="1"/>
</dbReference>
<keyword evidence="2" id="KW-0229">DNA integration</keyword>
<evidence type="ECO:0000256" key="2">
    <source>
        <dbReference type="ARBA" id="ARBA00022908"/>
    </source>
</evidence>
<dbReference type="EMBL" id="BAABRN010000112">
    <property type="protein sequence ID" value="GAA5504356.1"/>
    <property type="molecule type" value="Genomic_DNA"/>
</dbReference>
<dbReference type="SUPFAM" id="SSF56349">
    <property type="entry name" value="DNA breaking-rejoining enzymes"/>
    <property type="match status" value="1"/>
</dbReference>
<dbReference type="InterPro" id="IPR002104">
    <property type="entry name" value="Integrase_catalytic"/>
</dbReference>
<dbReference type="Pfam" id="PF00589">
    <property type="entry name" value="Phage_integrase"/>
    <property type="match status" value="1"/>
</dbReference>
<dbReference type="InterPro" id="IPR050090">
    <property type="entry name" value="Tyrosine_recombinase_XerCD"/>
</dbReference>
<evidence type="ECO:0000259" key="4">
    <source>
        <dbReference type="PROSITE" id="PS51898"/>
    </source>
</evidence>
<dbReference type="RefSeq" id="WP_353544316.1">
    <property type="nucleotide sequence ID" value="NZ_BAABRN010000112.1"/>
</dbReference>
<protein>
    <submittedName>
        <fullName evidence="5">Tyrosine recombinase XerC</fullName>
    </submittedName>
</protein>
<evidence type="ECO:0000256" key="1">
    <source>
        <dbReference type="ARBA" id="ARBA00004496"/>
    </source>
</evidence>